<gene>
    <name evidence="2" type="ORF">SCOCK_1140001</name>
</gene>
<reference evidence="2" key="1">
    <citation type="submission" date="2021-05" db="EMBL/GenBank/DDBJ databases">
        <authorList>
            <person name="Arsene-Ploetze F."/>
        </authorList>
    </citation>
    <scope>NUCLEOTIDE SEQUENCE</scope>
    <source>
        <strain evidence="2">DSM 42138</strain>
    </source>
</reference>
<keyword evidence="3" id="KW-1185">Reference proteome</keyword>
<sequence>MGMIWSHWDVAFQEGLSAAQGWAAEHGHLLAPTTAVFNGHPTGVWLKNLRTAGRKLAQIEARREAGLPIGSTAGALTEERRDALEAIDPSWCPAWPVAWQRAYRLCRGLITVGAPLPTAPGQTTLQGEDLGAWVQAQRLDWEQLQPAQAWMLENMLHLTPAQPDERPPAPRTQADKWALNIRAAKEFQAREGSLQTVPRKAVVQLSEPDGSQTAVKLGLFVDNCRRRADKLSADRRAELDALGMRW</sequence>
<proteinExistence type="predicted"/>
<dbReference type="Pfam" id="PF03457">
    <property type="entry name" value="HA"/>
    <property type="match status" value="2"/>
</dbReference>
<protein>
    <recommendedName>
        <fullName evidence="1">Helicase-associated domain-containing protein</fullName>
    </recommendedName>
</protein>
<feature type="domain" description="Helicase-associated" evidence="1">
    <location>
        <begin position="8"/>
        <end position="88"/>
    </location>
</feature>
<evidence type="ECO:0000313" key="2">
    <source>
        <dbReference type="EMBL" id="CAG6391354.1"/>
    </source>
</evidence>
<comment type="caution">
    <text evidence="2">The sequence shown here is derived from an EMBL/GenBank/DDBJ whole genome shotgun (WGS) entry which is preliminary data.</text>
</comment>
<dbReference type="EMBL" id="CAJSLV010000018">
    <property type="protein sequence ID" value="CAG6391354.1"/>
    <property type="molecule type" value="Genomic_DNA"/>
</dbReference>
<dbReference type="AlphaFoldDB" id="A0A9W4DJQ9"/>
<evidence type="ECO:0000313" key="3">
    <source>
        <dbReference type="Proteomes" id="UP001152519"/>
    </source>
</evidence>
<dbReference type="InterPro" id="IPR005114">
    <property type="entry name" value="Helicase_assoc"/>
</dbReference>
<evidence type="ECO:0000259" key="1">
    <source>
        <dbReference type="Pfam" id="PF03457"/>
    </source>
</evidence>
<feature type="domain" description="Helicase-associated" evidence="1">
    <location>
        <begin position="174"/>
        <end position="244"/>
    </location>
</feature>
<organism evidence="2 3">
    <name type="scientific">Actinacidiphila cocklensis</name>
    <dbReference type="NCBI Taxonomy" id="887465"/>
    <lineage>
        <taxon>Bacteria</taxon>
        <taxon>Bacillati</taxon>
        <taxon>Actinomycetota</taxon>
        <taxon>Actinomycetes</taxon>
        <taxon>Kitasatosporales</taxon>
        <taxon>Streptomycetaceae</taxon>
        <taxon>Actinacidiphila</taxon>
    </lineage>
</organism>
<dbReference type="Proteomes" id="UP001152519">
    <property type="component" value="Unassembled WGS sequence"/>
</dbReference>
<dbReference type="Gene3D" id="6.10.140.530">
    <property type="match status" value="1"/>
</dbReference>
<dbReference type="PANTHER" id="PTHR33418:SF1">
    <property type="entry name" value="HELICASE-ASSOCIATED DOMAIN-CONTAINING PROTEIN"/>
    <property type="match status" value="1"/>
</dbReference>
<name>A0A9W4DJQ9_9ACTN</name>
<accession>A0A9W4DJQ9</accession>
<dbReference type="PANTHER" id="PTHR33418">
    <property type="entry name" value="HELICASE-ASSOCIATED"/>
    <property type="match status" value="1"/>
</dbReference>